<accession>A0A6J4I160</accession>
<proteinExistence type="predicted"/>
<sequence length="40" mass="4694">MQHLIMNNGKLHTCSTYPMLFRVLESAAHFHHFHHSHPGE</sequence>
<evidence type="ECO:0000313" key="1">
    <source>
        <dbReference type="EMBL" id="CAA9238947.1"/>
    </source>
</evidence>
<protein>
    <submittedName>
        <fullName evidence="1">Uncharacterized protein</fullName>
    </submittedName>
</protein>
<gene>
    <name evidence="1" type="ORF">AVDCRST_MAG95-1345</name>
</gene>
<reference evidence="1" key="1">
    <citation type="submission" date="2020-02" db="EMBL/GenBank/DDBJ databases">
        <authorList>
            <person name="Meier V. D."/>
        </authorList>
    </citation>
    <scope>NUCLEOTIDE SEQUENCE</scope>
    <source>
        <strain evidence="1">AVDCRST_MAG95</strain>
    </source>
</reference>
<dbReference type="AlphaFoldDB" id="A0A6J4I160"/>
<organism evidence="1">
    <name type="scientific">uncultured Adhaeribacter sp</name>
    <dbReference type="NCBI Taxonomy" id="448109"/>
    <lineage>
        <taxon>Bacteria</taxon>
        <taxon>Pseudomonadati</taxon>
        <taxon>Bacteroidota</taxon>
        <taxon>Cytophagia</taxon>
        <taxon>Cytophagales</taxon>
        <taxon>Hymenobacteraceae</taxon>
        <taxon>Adhaeribacter</taxon>
        <taxon>environmental samples</taxon>
    </lineage>
</organism>
<name>A0A6J4I160_9BACT</name>
<dbReference type="EMBL" id="CADCTJ010000419">
    <property type="protein sequence ID" value="CAA9238947.1"/>
    <property type="molecule type" value="Genomic_DNA"/>
</dbReference>